<comment type="caution">
    <text evidence="2">The sequence shown here is derived from an EMBL/GenBank/DDBJ whole genome shotgun (WGS) entry which is preliminary data.</text>
</comment>
<feature type="region of interest" description="Disordered" evidence="1">
    <location>
        <begin position="1"/>
        <end position="90"/>
    </location>
</feature>
<dbReference type="Proteomes" id="UP001316803">
    <property type="component" value="Unassembled WGS sequence"/>
</dbReference>
<accession>A0AAN8IS30</accession>
<name>A0AAN8IS30_9EURO</name>
<feature type="compositionally biased region" description="Low complexity" evidence="1">
    <location>
        <begin position="10"/>
        <end position="37"/>
    </location>
</feature>
<reference evidence="2 3" key="1">
    <citation type="submission" date="2022-12" db="EMBL/GenBank/DDBJ databases">
        <title>Genomic features and morphological characterization of a novel Knufia sp. strain isolated from spacecraft assembly facility.</title>
        <authorList>
            <person name="Teixeira M."/>
            <person name="Chander A.M."/>
            <person name="Stajich J.E."/>
            <person name="Venkateswaran K."/>
        </authorList>
    </citation>
    <scope>NUCLEOTIDE SEQUENCE [LARGE SCALE GENOMIC DNA]</scope>
    <source>
        <strain evidence="2 3">FJI-L2-BK-P2</strain>
    </source>
</reference>
<organism evidence="2 3">
    <name type="scientific">Knufia fluminis</name>
    <dbReference type="NCBI Taxonomy" id="191047"/>
    <lineage>
        <taxon>Eukaryota</taxon>
        <taxon>Fungi</taxon>
        <taxon>Dikarya</taxon>
        <taxon>Ascomycota</taxon>
        <taxon>Pezizomycotina</taxon>
        <taxon>Eurotiomycetes</taxon>
        <taxon>Chaetothyriomycetidae</taxon>
        <taxon>Chaetothyriales</taxon>
        <taxon>Trichomeriaceae</taxon>
        <taxon>Knufia</taxon>
    </lineage>
</organism>
<protein>
    <submittedName>
        <fullName evidence="2">Uncharacterized protein</fullName>
    </submittedName>
</protein>
<proteinExistence type="predicted"/>
<feature type="compositionally biased region" description="Low complexity" evidence="1">
    <location>
        <begin position="72"/>
        <end position="90"/>
    </location>
</feature>
<keyword evidence="3" id="KW-1185">Reference proteome</keyword>
<sequence length="209" mass="23206">MVNRFDLHFSSPSHHNTTSHSPTTSSSSSSSPASSSPDSPPMNPKTHKHYQSHAQPQPHIHVDTPYPLPEPSDTSSSTSSTHSGSGSTTSFLDIRKHTHDVQQKLTSHIPIPNPLTATTHHITELKFGHTSRAAKREARRSAAPWSVGAAQMQIRAMPILEVEMESEGDAEEWRERDQRAWEAELRRREAARNWVGEWTGDGEGKEGRV</sequence>
<evidence type="ECO:0000313" key="2">
    <source>
        <dbReference type="EMBL" id="KAK5957742.1"/>
    </source>
</evidence>
<dbReference type="AlphaFoldDB" id="A0AAN8IS30"/>
<evidence type="ECO:0000256" key="1">
    <source>
        <dbReference type="SAM" id="MobiDB-lite"/>
    </source>
</evidence>
<gene>
    <name evidence="2" type="ORF">OHC33_000931</name>
</gene>
<dbReference type="EMBL" id="JAKLMC020000002">
    <property type="protein sequence ID" value="KAK5957742.1"/>
    <property type="molecule type" value="Genomic_DNA"/>
</dbReference>
<evidence type="ECO:0000313" key="3">
    <source>
        <dbReference type="Proteomes" id="UP001316803"/>
    </source>
</evidence>